<dbReference type="CDD" id="cd14843">
    <property type="entry name" value="D-Ala-D-Ala_dipeptidase_like"/>
    <property type="match status" value="1"/>
</dbReference>
<dbReference type="Proteomes" id="UP000054773">
    <property type="component" value="Unassembled WGS sequence"/>
</dbReference>
<keyword evidence="7" id="KW-0482">Metalloprotease</keyword>
<dbReference type="OrthoDB" id="9801430at2"/>
<dbReference type="SUPFAM" id="SSF55166">
    <property type="entry name" value="Hedgehog/DD-peptidase"/>
    <property type="match status" value="1"/>
</dbReference>
<dbReference type="PANTHER" id="PTHR43126">
    <property type="entry name" value="D-ALANYL-D-ALANINE DIPEPTIDASE"/>
    <property type="match status" value="1"/>
</dbReference>
<accession>A0A0W0TFT0</accession>
<name>A0A0W0TFT0_LEGER</name>
<keyword evidence="6" id="KW-0224">Dipeptidase</keyword>
<proteinExistence type="predicted"/>
<evidence type="ECO:0000313" key="9">
    <source>
        <dbReference type="EMBL" id="KTC94400.1"/>
    </source>
</evidence>
<dbReference type="AlphaFoldDB" id="A0A0W0TFT0"/>
<keyword evidence="8" id="KW-0961">Cell wall biogenesis/degradation</keyword>
<organism evidence="9 10">
    <name type="scientific">Legionella erythra</name>
    <dbReference type="NCBI Taxonomy" id="448"/>
    <lineage>
        <taxon>Bacteria</taxon>
        <taxon>Pseudomonadati</taxon>
        <taxon>Pseudomonadota</taxon>
        <taxon>Gammaproteobacteria</taxon>
        <taxon>Legionellales</taxon>
        <taxon>Legionellaceae</taxon>
        <taxon>Legionella</taxon>
    </lineage>
</organism>
<dbReference type="GO" id="GO:0006508">
    <property type="term" value="P:proteolysis"/>
    <property type="evidence" value="ECO:0007669"/>
    <property type="project" value="UniProtKB-KW"/>
</dbReference>
<evidence type="ECO:0000256" key="2">
    <source>
        <dbReference type="ARBA" id="ARBA00022670"/>
    </source>
</evidence>
<dbReference type="InterPro" id="IPR009045">
    <property type="entry name" value="Zn_M74/Hedgehog-like"/>
</dbReference>
<keyword evidence="10" id="KW-1185">Reference proteome</keyword>
<keyword evidence="5" id="KW-0862">Zinc</keyword>
<evidence type="ECO:0000256" key="4">
    <source>
        <dbReference type="ARBA" id="ARBA00022801"/>
    </source>
</evidence>
<dbReference type="GO" id="GO:0008237">
    <property type="term" value="F:metallopeptidase activity"/>
    <property type="evidence" value="ECO:0007669"/>
    <property type="project" value="UniProtKB-KW"/>
</dbReference>
<dbReference type="GO" id="GO:0046872">
    <property type="term" value="F:metal ion binding"/>
    <property type="evidence" value="ECO:0007669"/>
    <property type="project" value="UniProtKB-KW"/>
</dbReference>
<keyword evidence="4" id="KW-0378">Hydrolase</keyword>
<dbReference type="Gene3D" id="3.30.1380.10">
    <property type="match status" value="1"/>
</dbReference>
<protein>
    <submittedName>
        <fullName evidence="9">D-alanyl-D-alanine dipeptidase</fullName>
    </submittedName>
</protein>
<dbReference type="GO" id="GO:0160237">
    <property type="term" value="F:D-Ala-D-Ala dipeptidase activity"/>
    <property type="evidence" value="ECO:0007669"/>
    <property type="project" value="UniProtKB-EC"/>
</dbReference>
<dbReference type="Pfam" id="PF01427">
    <property type="entry name" value="Peptidase_M15"/>
    <property type="match status" value="1"/>
</dbReference>
<keyword evidence="3" id="KW-0479">Metal-binding</keyword>
<evidence type="ECO:0000256" key="7">
    <source>
        <dbReference type="ARBA" id="ARBA00023049"/>
    </source>
</evidence>
<evidence type="ECO:0000256" key="6">
    <source>
        <dbReference type="ARBA" id="ARBA00022997"/>
    </source>
</evidence>
<dbReference type="GO" id="GO:0071555">
    <property type="term" value="P:cell wall organization"/>
    <property type="evidence" value="ECO:0007669"/>
    <property type="project" value="UniProtKB-KW"/>
</dbReference>
<reference evidence="9 10" key="1">
    <citation type="submission" date="2015-11" db="EMBL/GenBank/DDBJ databases">
        <title>Genomic analysis of 38 Legionella species identifies large and diverse effector repertoires.</title>
        <authorList>
            <person name="Burstein D."/>
            <person name="Amaro F."/>
            <person name="Zusman T."/>
            <person name="Lifshitz Z."/>
            <person name="Cohen O."/>
            <person name="Gilbert J.A."/>
            <person name="Pupko T."/>
            <person name="Shuman H.A."/>
            <person name="Segal G."/>
        </authorList>
    </citation>
    <scope>NUCLEOTIDE SEQUENCE [LARGE SCALE GENOMIC DNA]</scope>
    <source>
        <strain evidence="9 10">SE-32A-C8</strain>
    </source>
</reference>
<dbReference type="EMBL" id="LNYA01000034">
    <property type="protein sequence ID" value="KTC94400.1"/>
    <property type="molecule type" value="Genomic_DNA"/>
</dbReference>
<evidence type="ECO:0000256" key="8">
    <source>
        <dbReference type="ARBA" id="ARBA00023316"/>
    </source>
</evidence>
<dbReference type="RefSeq" id="WP_058527654.1">
    <property type="nucleotide sequence ID" value="NZ_CAAAHY010000013.1"/>
</dbReference>
<dbReference type="PATRIC" id="fig|448.7.peg.2692"/>
<dbReference type="InterPro" id="IPR000755">
    <property type="entry name" value="A_A_dipeptidase"/>
</dbReference>
<evidence type="ECO:0000256" key="3">
    <source>
        <dbReference type="ARBA" id="ARBA00022723"/>
    </source>
</evidence>
<dbReference type="PANTHER" id="PTHR43126:SF2">
    <property type="entry name" value="D-ALANYL-D-ALANINE DIPEPTIDASE"/>
    <property type="match status" value="1"/>
</dbReference>
<evidence type="ECO:0000313" key="10">
    <source>
        <dbReference type="Proteomes" id="UP000054773"/>
    </source>
</evidence>
<comment type="caution">
    <text evidence="9">The sequence shown here is derived from an EMBL/GenBank/DDBJ whole genome shotgun (WGS) entry which is preliminary data.</text>
</comment>
<dbReference type="STRING" id="448.Lery_2567"/>
<keyword evidence="2" id="KW-0645">Protease</keyword>
<evidence type="ECO:0000256" key="5">
    <source>
        <dbReference type="ARBA" id="ARBA00022833"/>
    </source>
</evidence>
<comment type="catalytic activity">
    <reaction evidence="1">
        <text>D-alanyl-D-alanine + H2O = 2 D-alanine</text>
        <dbReference type="Rhea" id="RHEA:20661"/>
        <dbReference type="ChEBI" id="CHEBI:15377"/>
        <dbReference type="ChEBI" id="CHEBI:57416"/>
        <dbReference type="ChEBI" id="CHEBI:57822"/>
        <dbReference type="EC" id="3.4.13.22"/>
    </reaction>
</comment>
<gene>
    <name evidence="9" type="ORF">Lery_2567</name>
</gene>
<evidence type="ECO:0000256" key="1">
    <source>
        <dbReference type="ARBA" id="ARBA00001362"/>
    </source>
</evidence>
<sequence length="230" mass="26187">MLVTSHPPMALIAAPEVLAIPIVENHDPLIDMKDSDELFIGPSPEIPNNTDYTKMRHEVYQRLLAAQQLLPAHLRFCLYEGYRSLSLQKKLFDERHSQLQQLHAHWSKEQLFNETTKLISPVVNFDGSANIPPHTTGAAIDVYLVDKEGQPVDMGIHPKDWMSDTDVELSPTHTTRVSPEAAQYRRIMSHALLLAGFVNYPTEYWHWSYGDRYWAFISGKPQACYGCVAD</sequence>